<comment type="cofactor">
    <cofactor evidence="11">
        <name>Zn(2+)</name>
        <dbReference type="ChEBI" id="CHEBI:29105"/>
    </cofactor>
    <text evidence="11">Binds 1 zinc ion per subunit.</text>
</comment>
<name>A0A4U0SX82_9ACTN</name>
<feature type="binding site" evidence="11">
    <location>
        <position position="92"/>
    </location>
    <ligand>
        <name>Zn(2+)</name>
        <dbReference type="ChEBI" id="CHEBI:29105"/>
    </ligand>
</feature>
<dbReference type="GO" id="GO:0000976">
    <property type="term" value="F:transcription cis-regulatory region binding"/>
    <property type="evidence" value="ECO:0007669"/>
    <property type="project" value="TreeGrafter"/>
</dbReference>
<evidence type="ECO:0000256" key="8">
    <source>
        <dbReference type="ARBA" id="ARBA00023015"/>
    </source>
</evidence>
<dbReference type="GO" id="GO:0045892">
    <property type="term" value="P:negative regulation of DNA-templated transcription"/>
    <property type="evidence" value="ECO:0007669"/>
    <property type="project" value="TreeGrafter"/>
</dbReference>
<evidence type="ECO:0000256" key="9">
    <source>
        <dbReference type="ARBA" id="ARBA00023125"/>
    </source>
</evidence>
<comment type="subcellular location">
    <subcellularLocation>
        <location evidence="1">Cytoplasm</location>
    </subcellularLocation>
</comment>
<keyword evidence="12" id="KW-0408">Iron</keyword>
<keyword evidence="4" id="KW-0963">Cytoplasm</keyword>
<dbReference type="EMBL" id="SUMC01000003">
    <property type="protein sequence ID" value="TKA12717.1"/>
    <property type="molecule type" value="Genomic_DNA"/>
</dbReference>
<dbReference type="AlphaFoldDB" id="A0A4U0SX82"/>
<dbReference type="Gene3D" id="3.30.1490.190">
    <property type="match status" value="1"/>
</dbReference>
<keyword evidence="9" id="KW-0238">DNA-binding</keyword>
<accession>A0A4U0SX82</accession>
<dbReference type="GO" id="GO:0005829">
    <property type="term" value="C:cytosol"/>
    <property type="evidence" value="ECO:0007669"/>
    <property type="project" value="TreeGrafter"/>
</dbReference>
<keyword evidence="14" id="KW-1185">Reference proteome</keyword>
<feature type="binding site" evidence="11">
    <location>
        <position position="95"/>
    </location>
    <ligand>
        <name>Zn(2+)</name>
        <dbReference type="ChEBI" id="CHEBI:29105"/>
    </ligand>
</feature>
<dbReference type="GO" id="GO:1900376">
    <property type="term" value="P:regulation of secondary metabolite biosynthetic process"/>
    <property type="evidence" value="ECO:0007669"/>
    <property type="project" value="TreeGrafter"/>
</dbReference>
<organism evidence="13 14">
    <name type="scientific">Actinacidiphila oryziradicis</name>
    <dbReference type="NCBI Taxonomy" id="2571141"/>
    <lineage>
        <taxon>Bacteria</taxon>
        <taxon>Bacillati</taxon>
        <taxon>Actinomycetota</taxon>
        <taxon>Actinomycetes</taxon>
        <taxon>Kitasatosporales</taxon>
        <taxon>Streptomycetaceae</taxon>
        <taxon>Actinacidiphila</taxon>
    </lineage>
</organism>
<dbReference type="SUPFAM" id="SSF46785">
    <property type="entry name" value="Winged helix' DNA-binding domain"/>
    <property type="match status" value="1"/>
</dbReference>
<evidence type="ECO:0000256" key="7">
    <source>
        <dbReference type="ARBA" id="ARBA00022833"/>
    </source>
</evidence>
<dbReference type="Pfam" id="PF01475">
    <property type="entry name" value="FUR"/>
    <property type="match status" value="1"/>
</dbReference>
<keyword evidence="8" id="KW-0805">Transcription regulation</keyword>
<evidence type="ECO:0000256" key="11">
    <source>
        <dbReference type="PIRSR" id="PIRSR602481-1"/>
    </source>
</evidence>
<sequence>MNDDRTAADLIGRRTQQRATVLTALIHSDDFASAQSLHARLVAAGKRVGLSTVYRTLTALAEAGRADMVRDPSGERLFRYRPSEQHQHYLLCRTCGLGQPVDATLIESWAAQITEASGYADVQHTVELTGTCPDCTHVRHTTHTDNTT</sequence>
<evidence type="ECO:0000256" key="4">
    <source>
        <dbReference type="ARBA" id="ARBA00022490"/>
    </source>
</evidence>
<comment type="similarity">
    <text evidence="2">Belongs to the Fur family.</text>
</comment>
<dbReference type="InterPro" id="IPR036388">
    <property type="entry name" value="WH-like_DNA-bd_sf"/>
</dbReference>
<keyword evidence="6 11" id="KW-0479">Metal-binding</keyword>
<evidence type="ECO:0000256" key="12">
    <source>
        <dbReference type="PIRSR" id="PIRSR602481-2"/>
    </source>
</evidence>
<evidence type="ECO:0000256" key="10">
    <source>
        <dbReference type="ARBA" id="ARBA00023163"/>
    </source>
</evidence>
<comment type="cofactor">
    <cofactor evidence="12">
        <name>Mn(2+)</name>
        <dbReference type="ChEBI" id="CHEBI:29035"/>
    </cofactor>
    <cofactor evidence="12">
        <name>Fe(2+)</name>
        <dbReference type="ChEBI" id="CHEBI:29033"/>
    </cofactor>
    <text evidence="12">Binds 1 Mn(2+) or Fe(2+) ion per subunit.</text>
</comment>
<dbReference type="Gene3D" id="1.10.10.10">
    <property type="entry name" value="Winged helix-like DNA-binding domain superfamily/Winged helix DNA-binding domain"/>
    <property type="match status" value="1"/>
</dbReference>
<keyword evidence="10" id="KW-0804">Transcription</keyword>
<evidence type="ECO:0000256" key="2">
    <source>
        <dbReference type="ARBA" id="ARBA00007957"/>
    </source>
</evidence>
<comment type="subunit">
    <text evidence="3">Homodimer.</text>
</comment>
<dbReference type="PANTHER" id="PTHR33202">
    <property type="entry name" value="ZINC UPTAKE REGULATION PROTEIN"/>
    <property type="match status" value="1"/>
</dbReference>
<dbReference type="PANTHER" id="PTHR33202:SF2">
    <property type="entry name" value="FERRIC UPTAKE REGULATION PROTEIN"/>
    <property type="match status" value="1"/>
</dbReference>
<feature type="binding site" evidence="11">
    <location>
        <position position="135"/>
    </location>
    <ligand>
        <name>Zn(2+)</name>
        <dbReference type="ChEBI" id="CHEBI:29105"/>
    </ligand>
</feature>
<gene>
    <name evidence="13" type="ORF">FCI23_04955</name>
</gene>
<evidence type="ECO:0000313" key="13">
    <source>
        <dbReference type="EMBL" id="TKA12717.1"/>
    </source>
</evidence>
<dbReference type="InterPro" id="IPR002481">
    <property type="entry name" value="FUR"/>
</dbReference>
<dbReference type="InterPro" id="IPR036390">
    <property type="entry name" value="WH_DNA-bd_sf"/>
</dbReference>
<feature type="binding site" evidence="12">
    <location>
        <position position="124"/>
    </location>
    <ligand>
        <name>Fe cation</name>
        <dbReference type="ChEBI" id="CHEBI:24875"/>
    </ligand>
</feature>
<dbReference type="GO" id="GO:0003700">
    <property type="term" value="F:DNA-binding transcription factor activity"/>
    <property type="evidence" value="ECO:0007669"/>
    <property type="project" value="InterPro"/>
</dbReference>
<protein>
    <submittedName>
        <fullName evidence="13">Transcriptional repressor</fullName>
    </submittedName>
</protein>
<dbReference type="GO" id="GO:0008270">
    <property type="term" value="F:zinc ion binding"/>
    <property type="evidence" value="ECO:0007669"/>
    <property type="project" value="TreeGrafter"/>
</dbReference>
<dbReference type="CDD" id="cd07153">
    <property type="entry name" value="Fur_like"/>
    <property type="match status" value="1"/>
</dbReference>
<keyword evidence="5" id="KW-0678">Repressor</keyword>
<evidence type="ECO:0000313" key="14">
    <source>
        <dbReference type="Proteomes" id="UP000305778"/>
    </source>
</evidence>
<dbReference type="Proteomes" id="UP000305778">
    <property type="component" value="Unassembled WGS sequence"/>
</dbReference>
<dbReference type="InterPro" id="IPR043135">
    <property type="entry name" value="Fur_C"/>
</dbReference>
<keyword evidence="7 11" id="KW-0862">Zinc</keyword>
<dbReference type="OrthoDB" id="8659436at2"/>
<feature type="binding site" evidence="11">
    <location>
        <position position="132"/>
    </location>
    <ligand>
        <name>Zn(2+)</name>
        <dbReference type="ChEBI" id="CHEBI:29105"/>
    </ligand>
</feature>
<dbReference type="RefSeq" id="WP_136722194.1">
    <property type="nucleotide sequence ID" value="NZ_SUMC01000003.1"/>
</dbReference>
<proteinExistence type="inferred from homology"/>
<evidence type="ECO:0000256" key="1">
    <source>
        <dbReference type="ARBA" id="ARBA00004496"/>
    </source>
</evidence>
<feature type="binding site" evidence="12">
    <location>
        <position position="107"/>
    </location>
    <ligand>
        <name>Fe cation</name>
        <dbReference type="ChEBI" id="CHEBI:24875"/>
    </ligand>
</feature>
<comment type="caution">
    <text evidence="13">The sequence shown here is derived from an EMBL/GenBank/DDBJ whole genome shotgun (WGS) entry which is preliminary data.</text>
</comment>
<evidence type="ECO:0000256" key="3">
    <source>
        <dbReference type="ARBA" id="ARBA00011738"/>
    </source>
</evidence>
<evidence type="ECO:0000256" key="6">
    <source>
        <dbReference type="ARBA" id="ARBA00022723"/>
    </source>
</evidence>
<evidence type="ECO:0000256" key="5">
    <source>
        <dbReference type="ARBA" id="ARBA00022491"/>
    </source>
</evidence>
<reference evidence="13 14" key="1">
    <citation type="submission" date="2019-04" db="EMBL/GenBank/DDBJ databases">
        <title>Streptomyces oryziradicis sp. nov., a novel actinomycete isolated from rhizosphere soil of rice (Oryza sativa L.).</title>
        <authorList>
            <person name="Li C."/>
        </authorList>
    </citation>
    <scope>NUCLEOTIDE SEQUENCE [LARGE SCALE GENOMIC DNA]</scope>
    <source>
        <strain evidence="13 14">NEAU-C40</strain>
    </source>
</reference>